<protein>
    <submittedName>
        <fullName evidence="2">Uncharacterized protein</fullName>
    </submittedName>
</protein>
<accession>A0ABV0ST20</accession>
<gene>
    <name evidence="2" type="ORF">ILYODFUR_038265</name>
</gene>
<feature type="compositionally biased region" description="Polar residues" evidence="1">
    <location>
        <begin position="14"/>
        <end position="31"/>
    </location>
</feature>
<organism evidence="2 3">
    <name type="scientific">Ilyodon furcidens</name>
    <name type="common">goldbreast splitfin</name>
    <dbReference type="NCBI Taxonomy" id="33524"/>
    <lineage>
        <taxon>Eukaryota</taxon>
        <taxon>Metazoa</taxon>
        <taxon>Chordata</taxon>
        <taxon>Craniata</taxon>
        <taxon>Vertebrata</taxon>
        <taxon>Euteleostomi</taxon>
        <taxon>Actinopterygii</taxon>
        <taxon>Neopterygii</taxon>
        <taxon>Teleostei</taxon>
        <taxon>Neoteleostei</taxon>
        <taxon>Acanthomorphata</taxon>
        <taxon>Ovalentaria</taxon>
        <taxon>Atherinomorphae</taxon>
        <taxon>Cyprinodontiformes</taxon>
        <taxon>Goodeidae</taxon>
        <taxon>Ilyodon</taxon>
    </lineage>
</organism>
<sequence length="127" mass="14251">MGYNDDSTLPVIPNSDSQLNDSAGNQNTENKPTGRPPRHVLGACPKNQGGRVTGRSQQLNKLEWPELQRNVPVSRGKRRLRQRAAVTTTDRSETAGNNVLEFPSKTDLHHYRMKTSNIIHLLRTIKV</sequence>
<evidence type="ECO:0000313" key="2">
    <source>
        <dbReference type="EMBL" id="MEQ2223606.1"/>
    </source>
</evidence>
<dbReference type="EMBL" id="JAHRIQ010009277">
    <property type="protein sequence ID" value="MEQ2223606.1"/>
    <property type="molecule type" value="Genomic_DNA"/>
</dbReference>
<dbReference type="Proteomes" id="UP001482620">
    <property type="component" value="Unassembled WGS sequence"/>
</dbReference>
<evidence type="ECO:0000313" key="3">
    <source>
        <dbReference type="Proteomes" id="UP001482620"/>
    </source>
</evidence>
<proteinExistence type="predicted"/>
<comment type="caution">
    <text evidence="2">The sequence shown here is derived from an EMBL/GenBank/DDBJ whole genome shotgun (WGS) entry which is preliminary data.</text>
</comment>
<evidence type="ECO:0000256" key="1">
    <source>
        <dbReference type="SAM" id="MobiDB-lite"/>
    </source>
</evidence>
<feature type="region of interest" description="Disordered" evidence="1">
    <location>
        <begin position="1"/>
        <end position="59"/>
    </location>
</feature>
<keyword evidence="3" id="KW-1185">Reference proteome</keyword>
<name>A0ABV0ST20_9TELE</name>
<reference evidence="2 3" key="1">
    <citation type="submission" date="2021-06" db="EMBL/GenBank/DDBJ databases">
        <authorList>
            <person name="Palmer J.M."/>
        </authorList>
    </citation>
    <scope>NUCLEOTIDE SEQUENCE [LARGE SCALE GENOMIC DNA]</scope>
    <source>
        <strain evidence="3">if_2019</strain>
        <tissue evidence="2">Muscle</tissue>
    </source>
</reference>